<name>A0AA40D6L9_9PEZI</name>
<comment type="caution">
    <text evidence="1">The sequence shown here is derived from an EMBL/GenBank/DDBJ whole genome shotgun (WGS) entry which is preliminary data.</text>
</comment>
<gene>
    <name evidence="1" type="ORF">QBC41DRAFT_31845</name>
</gene>
<protein>
    <submittedName>
        <fullName evidence="1">Uncharacterized protein</fullName>
    </submittedName>
</protein>
<evidence type="ECO:0000313" key="1">
    <source>
        <dbReference type="EMBL" id="KAK0662134.1"/>
    </source>
</evidence>
<evidence type="ECO:0000313" key="2">
    <source>
        <dbReference type="Proteomes" id="UP001174997"/>
    </source>
</evidence>
<organism evidence="1 2">
    <name type="scientific">Cercophora samala</name>
    <dbReference type="NCBI Taxonomy" id="330535"/>
    <lineage>
        <taxon>Eukaryota</taxon>
        <taxon>Fungi</taxon>
        <taxon>Dikarya</taxon>
        <taxon>Ascomycota</taxon>
        <taxon>Pezizomycotina</taxon>
        <taxon>Sordariomycetes</taxon>
        <taxon>Sordariomycetidae</taxon>
        <taxon>Sordariales</taxon>
        <taxon>Lasiosphaeriaceae</taxon>
        <taxon>Cercophora</taxon>
    </lineage>
</organism>
<proteinExistence type="predicted"/>
<reference evidence="1" key="1">
    <citation type="submission" date="2023-06" db="EMBL/GenBank/DDBJ databases">
        <title>Genome-scale phylogeny and comparative genomics of the fungal order Sordariales.</title>
        <authorList>
            <consortium name="Lawrence Berkeley National Laboratory"/>
            <person name="Hensen N."/>
            <person name="Bonometti L."/>
            <person name="Westerberg I."/>
            <person name="Brannstrom I.O."/>
            <person name="Guillou S."/>
            <person name="Cros-Aarteil S."/>
            <person name="Calhoun S."/>
            <person name="Haridas S."/>
            <person name="Kuo A."/>
            <person name="Mondo S."/>
            <person name="Pangilinan J."/>
            <person name="Riley R."/>
            <person name="Labutti K."/>
            <person name="Andreopoulos B."/>
            <person name="Lipzen A."/>
            <person name="Chen C."/>
            <person name="Yanf M."/>
            <person name="Daum C."/>
            <person name="Ng V."/>
            <person name="Clum A."/>
            <person name="Steindorff A."/>
            <person name="Ohm R."/>
            <person name="Martin F."/>
            <person name="Silar P."/>
            <person name="Natvig D."/>
            <person name="Lalanne C."/>
            <person name="Gautier V."/>
            <person name="Ament-Velasquez S.L."/>
            <person name="Kruys A."/>
            <person name="Hutchinson M.I."/>
            <person name="Powell A.J."/>
            <person name="Barry K."/>
            <person name="Miller A.N."/>
            <person name="Grigoriev I.V."/>
            <person name="Debuchy R."/>
            <person name="Gladieux P."/>
            <person name="Thoren M.H."/>
            <person name="Johannesson H."/>
        </authorList>
    </citation>
    <scope>NUCLEOTIDE SEQUENCE</scope>
    <source>
        <strain evidence="1">CBS 307.81</strain>
    </source>
</reference>
<dbReference type="EMBL" id="JAULSY010000142">
    <property type="protein sequence ID" value="KAK0662134.1"/>
    <property type="molecule type" value="Genomic_DNA"/>
</dbReference>
<dbReference type="Proteomes" id="UP001174997">
    <property type="component" value="Unassembled WGS sequence"/>
</dbReference>
<sequence length="205" mass="23034">MDISHVQPTQPTYLGRCGRGGIPSTDGISINVRGIYEISFQYSIKWTDLMKNGFMGSGALRHVKILLFCCRSGGGEGVAAEMHSSKSCMKPKRGKKKKPQNLGSPDFRLRCVAARPPVFPRQSPGAPHQQPDVNARLFSCLGLLSRYVSESRSRDLPQPSMLLLLGRVLPFLCVLFWPWTSPYRFCFLFFSYPFPFAPWCLLQQA</sequence>
<dbReference type="AlphaFoldDB" id="A0AA40D6L9"/>
<accession>A0AA40D6L9</accession>
<keyword evidence="2" id="KW-1185">Reference proteome</keyword>